<dbReference type="KEGG" id="rlc:K227x_63250"/>
<dbReference type="Pfam" id="PF00581">
    <property type="entry name" value="Rhodanese"/>
    <property type="match status" value="1"/>
</dbReference>
<dbReference type="InterPro" id="IPR036873">
    <property type="entry name" value="Rhodanese-like_dom_sf"/>
</dbReference>
<evidence type="ECO:0000313" key="3">
    <source>
        <dbReference type="Proteomes" id="UP000318538"/>
    </source>
</evidence>
<evidence type="ECO:0000313" key="2">
    <source>
        <dbReference type="EMBL" id="QDT07896.1"/>
    </source>
</evidence>
<dbReference type="OrthoDB" id="9800872at2"/>
<dbReference type="InterPro" id="IPR001763">
    <property type="entry name" value="Rhodanese-like_dom"/>
</dbReference>
<dbReference type="PANTHER" id="PTHR43031">
    <property type="entry name" value="FAD-DEPENDENT OXIDOREDUCTASE"/>
    <property type="match status" value="1"/>
</dbReference>
<accession>A0A517NL86</accession>
<protein>
    <submittedName>
        <fullName evidence="2">Putative adenylyltransferase/sulfurtransferase MoeZ</fullName>
    </submittedName>
</protein>
<dbReference type="SUPFAM" id="SSF52821">
    <property type="entry name" value="Rhodanese/Cell cycle control phosphatase"/>
    <property type="match status" value="1"/>
</dbReference>
<reference evidence="2 3" key="1">
    <citation type="submission" date="2019-02" db="EMBL/GenBank/DDBJ databases">
        <title>Deep-cultivation of Planctomycetes and their phenomic and genomic characterization uncovers novel biology.</title>
        <authorList>
            <person name="Wiegand S."/>
            <person name="Jogler M."/>
            <person name="Boedeker C."/>
            <person name="Pinto D."/>
            <person name="Vollmers J."/>
            <person name="Rivas-Marin E."/>
            <person name="Kohn T."/>
            <person name="Peeters S.H."/>
            <person name="Heuer A."/>
            <person name="Rast P."/>
            <person name="Oberbeckmann S."/>
            <person name="Bunk B."/>
            <person name="Jeske O."/>
            <person name="Meyerdierks A."/>
            <person name="Storesund J.E."/>
            <person name="Kallscheuer N."/>
            <person name="Luecker S."/>
            <person name="Lage O.M."/>
            <person name="Pohl T."/>
            <person name="Merkel B.J."/>
            <person name="Hornburger P."/>
            <person name="Mueller R.-W."/>
            <person name="Bruemmer F."/>
            <person name="Labrenz M."/>
            <person name="Spormann A.M."/>
            <person name="Op den Camp H."/>
            <person name="Overmann J."/>
            <person name="Amann R."/>
            <person name="Jetten M.S.M."/>
            <person name="Mascher T."/>
            <person name="Medema M.H."/>
            <person name="Devos D.P."/>
            <person name="Kaster A.-K."/>
            <person name="Ovreas L."/>
            <person name="Rohde M."/>
            <person name="Galperin M.Y."/>
            <person name="Jogler C."/>
        </authorList>
    </citation>
    <scope>NUCLEOTIDE SEQUENCE [LARGE SCALE GENOMIC DNA]</scope>
    <source>
        <strain evidence="2 3">K22_7</strain>
    </source>
</reference>
<dbReference type="Gene3D" id="3.40.250.10">
    <property type="entry name" value="Rhodanese-like domain"/>
    <property type="match status" value="1"/>
</dbReference>
<dbReference type="InterPro" id="IPR050229">
    <property type="entry name" value="GlpE_sulfurtransferase"/>
</dbReference>
<gene>
    <name evidence="2" type="primary">moeZ</name>
    <name evidence="2" type="ORF">K227x_63250</name>
</gene>
<dbReference type="GO" id="GO:0016779">
    <property type="term" value="F:nucleotidyltransferase activity"/>
    <property type="evidence" value="ECO:0007669"/>
    <property type="project" value="UniProtKB-KW"/>
</dbReference>
<keyword evidence="3" id="KW-1185">Reference proteome</keyword>
<organism evidence="2 3">
    <name type="scientific">Rubripirellula lacrimiformis</name>
    <dbReference type="NCBI Taxonomy" id="1930273"/>
    <lineage>
        <taxon>Bacteria</taxon>
        <taxon>Pseudomonadati</taxon>
        <taxon>Planctomycetota</taxon>
        <taxon>Planctomycetia</taxon>
        <taxon>Pirellulales</taxon>
        <taxon>Pirellulaceae</taxon>
        <taxon>Rubripirellula</taxon>
    </lineage>
</organism>
<dbReference type="PANTHER" id="PTHR43031:SF17">
    <property type="entry name" value="SULFURTRANSFERASE YTWF-RELATED"/>
    <property type="match status" value="1"/>
</dbReference>
<sequence length="119" mass="13214">MSDSPTPDASDLPIEVDVTTVAAMQQRGDDFVLLDVREQDEYDFAKLPGSRLVPMSQLADRMADLDPHRDDHIVVHCHHGGRSMHVTRALQSAGFTRVQNMAGGIDAWSQLVDQSVPRY</sequence>
<dbReference type="AlphaFoldDB" id="A0A517NL86"/>
<dbReference type="SMART" id="SM00450">
    <property type="entry name" value="RHOD"/>
    <property type="match status" value="1"/>
</dbReference>
<dbReference type="PROSITE" id="PS50206">
    <property type="entry name" value="RHODANESE_3"/>
    <property type="match status" value="1"/>
</dbReference>
<keyword evidence="2" id="KW-0808">Transferase</keyword>
<dbReference type="EMBL" id="CP036525">
    <property type="protein sequence ID" value="QDT07896.1"/>
    <property type="molecule type" value="Genomic_DNA"/>
</dbReference>
<name>A0A517NL86_9BACT</name>
<keyword evidence="2" id="KW-0548">Nucleotidyltransferase</keyword>
<evidence type="ECO:0000259" key="1">
    <source>
        <dbReference type="PROSITE" id="PS50206"/>
    </source>
</evidence>
<dbReference type="RefSeq" id="WP_145176495.1">
    <property type="nucleotide sequence ID" value="NZ_CP036525.1"/>
</dbReference>
<dbReference type="Proteomes" id="UP000318538">
    <property type="component" value="Chromosome"/>
</dbReference>
<proteinExistence type="predicted"/>
<feature type="domain" description="Rhodanese" evidence="1">
    <location>
        <begin position="27"/>
        <end position="117"/>
    </location>
</feature>